<dbReference type="Gene3D" id="3.40.640.10">
    <property type="entry name" value="Type I PLP-dependent aspartate aminotransferase-like (Major domain)"/>
    <property type="match status" value="1"/>
</dbReference>
<organism evidence="2 3">
    <name type="scientific">Burkholderia oklahomensis</name>
    <dbReference type="NCBI Taxonomy" id="342113"/>
    <lineage>
        <taxon>Bacteria</taxon>
        <taxon>Pseudomonadati</taxon>
        <taxon>Pseudomonadota</taxon>
        <taxon>Betaproteobacteria</taxon>
        <taxon>Burkholderiales</taxon>
        <taxon>Burkholderiaceae</taxon>
        <taxon>Burkholderia</taxon>
        <taxon>pseudomallei group</taxon>
    </lineage>
</organism>
<dbReference type="PANTHER" id="PTHR42858">
    <property type="entry name" value="AMINOTRANSFERASE"/>
    <property type="match status" value="1"/>
</dbReference>
<protein>
    <submittedName>
        <fullName evidence="2">Aminotransferase class I and II family protein</fullName>
    </submittedName>
</protein>
<dbReference type="InterPro" id="IPR015422">
    <property type="entry name" value="PyrdxlP-dep_Trfase_small"/>
</dbReference>
<dbReference type="InterPro" id="IPR004839">
    <property type="entry name" value="Aminotransferase_I/II_large"/>
</dbReference>
<keyword evidence="2" id="KW-0808">Transferase</keyword>
<evidence type="ECO:0000313" key="3">
    <source>
        <dbReference type="Proteomes" id="UP000029424"/>
    </source>
</evidence>
<dbReference type="InterPro" id="IPR015421">
    <property type="entry name" value="PyrdxlP-dep_Trfase_major"/>
</dbReference>
<dbReference type="SUPFAM" id="SSF53383">
    <property type="entry name" value="PLP-dependent transferases"/>
    <property type="match status" value="1"/>
</dbReference>
<dbReference type="AlphaFoldDB" id="A0AAI8B919"/>
<dbReference type="PANTHER" id="PTHR42858:SF1">
    <property type="entry name" value="LD15494P"/>
    <property type="match status" value="1"/>
</dbReference>
<dbReference type="Pfam" id="PF00155">
    <property type="entry name" value="Aminotran_1_2"/>
    <property type="match status" value="1"/>
</dbReference>
<dbReference type="GO" id="GO:0030170">
    <property type="term" value="F:pyridoxal phosphate binding"/>
    <property type="evidence" value="ECO:0007669"/>
    <property type="project" value="InterPro"/>
</dbReference>
<dbReference type="Gene3D" id="3.90.1150.10">
    <property type="entry name" value="Aspartate Aminotransferase, domain 1"/>
    <property type="match status" value="1"/>
</dbReference>
<evidence type="ECO:0000313" key="2">
    <source>
        <dbReference type="EMBL" id="AIO67907.1"/>
    </source>
</evidence>
<sequence length="370" mass="40640">MDTTDLKVDLRIGQMEDQRFPSRRWGDACRRLFAQDGDASFQYAPEAGLPALREALSAFLAARNGRPVPVEELLVIGGASHAIDLMLKLILPARATIAVEDPSYFLALRMFADWDVELLPIPMQEDGLDVERLEQLLRHGRVDMLYSIPVNHNPTGISLSAQKREALRALSARHGVWMLFDEVYQFVGEPMPECMYRHGDERIVSVGSFSKILAPGVRLGWMHASAAVVERLAGSGELLSAGGVSPITARVVADLLARGEQQAILDELNAIGTTRRLALSQALRETLPARVRFREPSGGYFAWLDCPASLDMGELRRRALAAGIAFHTGDVFSCRSAHGNGIRLAFTYYPEDVLLAAGRRLGDLIGHTLG</sequence>
<dbReference type="EMBL" id="CP008726">
    <property type="protein sequence ID" value="AIO67907.1"/>
    <property type="molecule type" value="Genomic_DNA"/>
</dbReference>
<keyword evidence="3" id="KW-1185">Reference proteome</keyword>
<dbReference type="KEGG" id="bok:DM82_844"/>
<feature type="domain" description="Aminotransferase class I/classII large" evidence="1">
    <location>
        <begin position="7"/>
        <end position="346"/>
    </location>
</feature>
<dbReference type="GO" id="GO:0047536">
    <property type="term" value="F:2-aminoadipate transaminase activity"/>
    <property type="evidence" value="ECO:0007669"/>
    <property type="project" value="TreeGrafter"/>
</dbReference>
<evidence type="ECO:0000259" key="1">
    <source>
        <dbReference type="Pfam" id="PF00155"/>
    </source>
</evidence>
<accession>A0AAI8B919</accession>
<gene>
    <name evidence="2" type="ORF">DM82_844</name>
</gene>
<reference evidence="2 3" key="1">
    <citation type="submission" date="2014-06" db="EMBL/GenBank/DDBJ databases">
        <authorList>
            <person name="Bishop-Lilly K.A."/>
            <person name="Broomall S.M."/>
            <person name="Chain P.S."/>
            <person name="Chertkov O."/>
            <person name="Coyne S.R."/>
            <person name="Daligault H.E."/>
            <person name="Davenport K.W."/>
            <person name="Erkkila T."/>
            <person name="Frey K.G."/>
            <person name="Gibbons H.S."/>
            <person name="Gu W."/>
            <person name="Jaissle J."/>
            <person name="Johnson S.L."/>
            <person name="Koroleva G.I."/>
            <person name="Ladner J.T."/>
            <person name="Lo C.-C."/>
            <person name="Minogue T.D."/>
            <person name="Munk C."/>
            <person name="Palacios G.F."/>
            <person name="Redden C.L."/>
            <person name="Rosenzweig C.N."/>
            <person name="Scholz M.B."/>
            <person name="Teshima H."/>
            <person name="Xu Y."/>
        </authorList>
    </citation>
    <scope>NUCLEOTIDE SEQUENCE [LARGE SCALE GENOMIC DNA]</scope>
    <source>
        <strain evidence="2 3">EO147</strain>
    </source>
</reference>
<name>A0AAI8B919_9BURK</name>
<proteinExistence type="predicted"/>
<dbReference type="CDD" id="cd00609">
    <property type="entry name" value="AAT_like"/>
    <property type="match status" value="1"/>
</dbReference>
<keyword evidence="2" id="KW-0032">Aminotransferase</keyword>
<dbReference type="Proteomes" id="UP000029424">
    <property type="component" value="Chromosome 1"/>
</dbReference>
<dbReference type="InterPro" id="IPR015424">
    <property type="entry name" value="PyrdxlP-dep_Trfase"/>
</dbReference>